<organism evidence="1 2">
    <name type="scientific">Rubroshorea leprosula</name>
    <dbReference type="NCBI Taxonomy" id="152421"/>
    <lineage>
        <taxon>Eukaryota</taxon>
        <taxon>Viridiplantae</taxon>
        <taxon>Streptophyta</taxon>
        <taxon>Embryophyta</taxon>
        <taxon>Tracheophyta</taxon>
        <taxon>Spermatophyta</taxon>
        <taxon>Magnoliopsida</taxon>
        <taxon>eudicotyledons</taxon>
        <taxon>Gunneridae</taxon>
        <taxon>Pentapetalae</taxon>
        <taxon>rosids</taxon>
        <taxon>malvids</taxon>
        <taxon>Malvales</taxon>
        <taxon>Dipterocarpaceae</taxon>
        <taxon>Rubroshorea</taxon>
    </lineage>
</organism>
<evidence type="ECO:0000313" key="2">
    <source>
        <dbReference type="Proteomes" id="UP001054252"/>
    </source>
</evidence>
<keyword evidence="2" id="KW-1185">Reference proteome</keyword>
<dbReference type="AlphaFoldDB" id="A0AAV5KC96"/>
<protein>
    <submittedName>
        <fullName evidence="1">Uncharacterized protein</fullName>
    </submittedName>
</protein>
<dbReference type="Proteomes" id="UP001054252">
    <property type="component" value="Unassembled WGS sequence"/>
</dbReference>
<name>A0AAV5KC96_9ROSI</name>
<comment type="caution">
    <text evidence="1">The sequence shown here is derived from an EMBL/GenBank/DDBJ whole genome shotgun (WGS) entry which is preliminary data.</text>
</comment>
<sequence length="56" mass="6335">MTQIWLSDRFSCFSSVHVKYDMSLVLSIDLANMVTRRTIHAPKACLHALLGYLSPP</sequence>
<dbReference type="EMBL" id="BPVZ01000059">
    <property type="protein sequence ID" value="GKV22199.1"/>
    <property type="molecule type" value="Genomic_DNA"/>
</dbReference>
<accession>A0AAV5KC96</accession>
<reference evidence="1 2" key="1">
    <citation type="journal article" date="2021" name="Commun. Biol.">
        <title>The genome of Shorea leprosula (Dipterocarpaceae) highlights the ecological relevance of drought in aseasonal tropical rainforests.</title>
        <authorList>
            <person name="Ng K.K.S."/>
            <person name="Kobayashi M.J."/>
            <person name="Fawcett J.A."/>
            <person name="Hatakeyama M."/>
            <person name="Paape T."/>
            <person name="Ng C.H."/>
            <person name="Ang C.C."/>
            <person name="Tnah L.H."/>
            <person name="Lee C.T."/>
            <person name="Nishiyama T."/>
            <person name="Sese J."/>
            <person name="O'Brien M.J."/>
            <person name="Copetti D."/>
            <person name="Mohd Noor M.I."/>
            <person name="Ong R.C."/>
            <person name="Putra M."/>
            <person name="Sireger I.Z."/>
            <person name="Indrioko S."/>
            <person name="Kosugi Y."/>
            <person name="Izuno A."/>
            <person name="Isagi Y."/>
            <person name="Lee S.L."/>
            <person name="Shimizu K.K."/>
        </authorList>
    </citation>
    <scope>NUCLEOTIDE SEQUENCE [LARGE SCALE GENOMIC DNA]</scope>
    <source>
        <strain evidence="1">214</strain>
    </source>
</reference>
<gene>
    <name evidence="1" type="ORF">SLEP1_g32084</name>
</gene>
<evidence type="ECO:0000313" key="1">
    <source>
        <dbReference type="EMBL" id="GKV22199.1"/>
    </source>
</evidence>
<proteinExistence type="predicted"/>